<sequence length="167" mass="18740">MDKETKKLPLTTQEEQLCQLFMNGGMKFAGKRTSCYREVFKDESPKAYAMAYKVFSRPQVAARIKELLQEVDNETETIAMKLQITETLKAVMEETADASYTDKFGIKLSPAPLRSVSVNAARTLMDIYPVKHSAYSKGKNETSSGVTFNVIVPVPVQITKEEDDNET</sequence>
<reference evidence="1 2" key="1">
    <citation type="journal article" date="2019" name="Nat. Med.">
        <title>A library of human gut bacterial isolates paired with longitudinal multiomics data enables mechanistic microbiome research.</title>
        <authorList>
            <person name="Poyet M."/>
            <person name="Groussin M."/>
            <person name="Gibbons S.M."/>
            <person name="Avila-Pacheco J."/>
            <person name="Jiang X."/>
            <person name="Kearney S.M."/>
            <person name="Perrotta A.R."/>
            <person name="Berdy B."/>
            <person name="Zhao S."/>
            <person name="Lieberman T.D."/>
            <person name="Swanson P.K."/>
            <person name="Smith M."/>
            <person name="Roesemann S."/>
            <person name="Alexander J.E."/>
            <person name="Rich S.A."/>
            <person name="Livny J."/>
            <person name="Vlamakis H."/>
            <person name="Clish C."/>
            <person name="Bullock K."/>
            <person name="Deik A."/>
            <person name="Scott J."/>
            <person name="Pierce K.A."/>
            <person name="Xavier R.J."/>
            <person name="Alm E.J."/>
        </authorList>
    </citation>
    <scope>NUCLEOTIDE SEQUENCE [LARGE SCALE GENOMIC DNA]</scope>
    <source>
        <strain evidence="1 2">BIOML-A7</strain>
    </source>
</reference>
<evidence type="ECO:0008006" key="3">
    <source>
        <dbReference type="Google" id="ProtNLM"/>
    </source>
</evidence>
<protein>
    <recommendedName>
        <fullName evidence="3">Terminase small subunit</fullName>
    </recommendedName>
</protein>
<evidence type="ECO:0000313" key="1">
    <source>
        <dbReference type="EMBL" id="KAA5173774.1"/>
    </source>
</evidence>
<accession>A0A642KSR4</accession>
<name>A0A642KSR4_BACFG</name>
<evidence type="ECO:0000313" key="2">
    <source>
        <dbReference type="Proteomes" id="UP000436803"/>
    </source>
</evidence>
<dbReference type="EMBL" id="VWAW01000008">
    <property type="protein sequence ID" value="KAA5173774.1"/>
    <property type="molecule type" value="Genomic_DNA"/>
</dbReference>
<proteinExistence type="predicted"/>
<comment type="caution">
    <text evidence="1">The sequence shown here is derived from an EMBL/GenBank/DDBJ whole genome shotgun (WGS) entry which is preliminary data.</text>
</comment>
<dbReference type="AlphaFoldDB" id="A0A642KSR4"/>
<gene>
    <name evidence="1" type="ORF">F2Z29_11265</name>
</gene>
<dbReference type="Proteomes" id="UP000436803">
    <property type="component" value="Unassembled WGS sequence"/>
</dbReference>
<organism evidence="1 2">
    <name type="scientific">Bacteroides fragilis</name>
    <dbReference type="NCBI Taxonomy" id="817"/>
    <lineage>
        <taxon>Bacteria</taxon>
        <taxon>Pseudomonadati</taxon>
        <taxon>Bacteroidota</taxon>
        <taxon>Bacteroidia</taxon>
        <taxon>Bacteroidales</taxon>
        <taxon>Bacteroidaceae</taxon>
        <taxon>Bacteroides</taxon>
    </lineage>
</organism>